<proteinExistence type="predicted"/>
<dbReference type="Gene3D" id="3.90.1200.10">
    <property type="match status" value="1"/>
</dbReference>
<organism evidence="2 3">
    <name type="scientific">Rhodocollybia butyracea</name>
    <dbReference type="NCBI Taxonomy" id="206335"/>
    <lineage>
        <taxon>Eukaryota</taxon>
        <taxon>Fungi</taxon>
        <taxon>Dikarya</taxon>
        <taxon>Basidiomycota</taxon>
        <taxon>Agaricomycotina</taxon>
        <taxon>Agaricomycetes</taxon>
        <taxon>Agaricomycetidae</taxon>
        <taxon>Agaricales</taxon>
        <taxon>Marasmiineae</taxon>
        <taxon>Omphalotaceae</taxon>
        <taxon>Rhodocollybia</taxon>
    </lineage>
</organism>
<dbReference type="InterPro" id="IPR002575">
    <property type="entry name" value="Aminoglycoside_PTrfase"/>
</dbReference>
<dbReference type="InterPro" id="IPR051678">
    <property type="entry name" value="AGP_Transferase"/>
</dbReference>
<dbReference type="Proteomes" id="UP000772434">
    <property type="component" value="Unassembled WGS sequence"/>
</dbReference>
<dbReference type="AlphaFoldDB" id="A0A9P5P199"/>
<keyword evidence="2" id="KW-0808">Transferase</keyword>
<sequence>MSTNLTHKLSTNLTPSELLLIPNPRTYKKSDIGFFLFLLRIWFFRFVSFRELRTLPQIKRSSVIRISPQYIMKGGPFVRPVEAQTMAFVLAHTSIPVPKIRKTLLDTEGNVYIIMDFIDASELNWSGLGKEQRESVMQQLGRYLGELRSISPPAGINIEALDKGSLLDPRFNTFGPFESFSHFVEHCGYSVLSTTEDKPVKERLSRFLEKEHSIVFTHGDLAPRNILIKDGTIVAILDWECAGWYPEYWEVIRTLRANLHMPDFWDRFRELFAGIFEDEIQLEYDLTTKIFT</sequence>
<dbReference type="PANTHER" id="PTHR21310">
    <property type="entry name" value="AMINOGLYCOSIDE PHOSPHOTRANSFERASE-RELATED-RELATED"/>
    <property type="match status" value="1"/>
</dbReference>
<dbReference type="PROSITE" id="PS00109">
    <property type="entry name" value="PROTEIN_KINASE_TYR"/>
    <property type="match status" value="1"/>
</dbReference>
<dbReference type="SUPFAM" id="SSF56112">
    <property type="entry name" value="Protein kinase-like (PK-like)"/>
    <property type="match status" value="1"/>
</dbReference>
<name>A0A9P5P199_9AGAR</name>
<dbReference type="EMBL" id="JADNRY010000669">
    <property type="protein sequence ID" value="KAF9030414.1"/>
    <property type="molecule type" value="Genomic_DNA"/>
</dbReference>
<keyword evidence="3" id="KW-1185">Reference proteome</keyword>
<keyword evidence="2" id="KW-0418">Kinase</keyword>
<dbReference type="PANTHER" id="PTHR21310:SF58">
    <property type="entry name" value="AMINOGLYCOSIDE PHOSPHOTRANSFERASE DOMAIN-CONTAINING PROTEIN"/>
    <property type="match status" value="1"/>
</dbReference>
<dbReference type="OrthoDB" id="8300194at2759"/>
<dbReference type="Pfam" id="PF01636">
    <property type="entry name" value="APH"/>
    <property type="match status" value="1"/>
</dbReference>
<protein>
    <submittedName>
        <fullName evidence="2">Kinase-like domain-containing protein</fullName>
    </submittedName>
</protein>
<gene>
    <name evidence="2" type="ORF">BDP27DRAFT_1436274</name>
</gene>
<accession>A0A9P5P199</accession>
<evidence type="ECO:0000259" key="1">
    <source>
        <dbReference type="Pfam" id="PF01636"/>
    </source>
</evidence>
<dbReference type="GO" id="GO:0004672">
    <property type="term" value="F:protein kinase activity"/>
    <property type="evidence" value="ECO:0007669"/>
    <property type="project" value="InterPro"/>
</dbReference>
<dbReference type="CDD" id="cd05120">
    <property type="entry name" value="APH_ChoK_like"/>
    <property type="match status" value="1"/>
</dbReference>
<reference evidence="2" key="1">
    <citation type="submission" date="2020-11" db="EMBL/GenBank/DDBJ databases">
        <authorList>
            <consortium name="DOE Joint Genome Institute"/>
            <person name="Ahrendt S."/>
            <person name="Riley R."/>
            <person name="Andreopoulos W."/>
            <person name="Labutti K."/>
            <person name="Pangilinan J."/>
            <person name="Ruiz-Duenas F.J."/>
            <person name="Barrasa J.M."/>
            <person name="Sanchez-Garcia M."/>
            <person name="Camarero S."/>
            <person name="Miyauchi S."/>
            <person name="Serrano A."/>
            <person name="Linde D."/>
            <person name="Babiker R."/>
            <person name="Drula E."/>
            <person name="Ayuso-Fernandez I."/>
            <person name="Pacheco R."/>
            <person name="Padilla G."/>
            <person name="Ferreira P."/>
            <person name="Barriuso J."/>
            <person name="Kellner H."/>
            <person name="Castanera R."/>
            <person name="Alfaro M."/>
            <person name="Ramirez L."/>
            <person name="Pisabarro A.G."/>
            <person name="Kuo A."/>
            <person name="Tritt A."/>
            <person name="Lipzen A."/>
            <person name="He G."/>
            <person name="Yan M."/>
            <person name="Ng V."/>
            <person name="Cullen D."/>
            <person name="Martin F."/>
            <person name="Rosso M.-N."/>
            <person name="Henrissat B."/>
            <person name="Hibbett D."/>
            <person name="Martinez A.T."/>
            <person name="Grigoriev I.V."/>
        </authorList>
    </citation>
    <scope>NUCLEOTIDE SEQUENCE</scope>
    <source>
        <strain evidence="2">AH 40177</strain>
    </source>
</reference>
<comment type="caution">
    <text evidence="2">The sequence shown here is derived from an EMBL/GenBank/DDBJ whole genome shotgun (WGS) entry which is preliminary data.</text>
</comment>
<evidence type="ECO:0000313" key="3">
    <source>
        <dbReference type="Proteomes" id="UP000772434"/>
    </source>
</evidence>
<dbReference type="InterPro" id="IPR011009">
    <property type="entry name" value="Kinase-like_dom_sf"/>
</dbReference>
<dbReference type="InterPro" id="IPR008266">
    <property type="entry name" value="Tyr_kinase_AS"/>
</dbReference>
<feature type="domain" description="Aminoglycoside phosphotransferase" evidence="1">
    <location>
        <begin position="89"/>
        <end position="272"/>
    </location>
</feature>
<evidence type="ECO:0000313" key="2">
    <source>
        <dbReference type="EMBL" id="KAF9030414.1"/>
    </source>
</evidence>